<evidence type="ECO:0000256" key="1">
    <source>
        <dbReference type="ARBA" id="ARBA00007749"/>
    </source>
</evidence>
<dbReference type="InterPro" id="IPR001279">
    <property type="entry name" value="Metallo-B-lactamas"/>
</dbReference>
<evidence type="ECO:0000256" key="3">
    <source>
        <dbReference type="ARBA" id="ARBA00022801"/>
    </source>
</evidence>
<dbReference type="EMBL" id="DQ065755">
    <property type="protein sequence ID" value="AAY68332.1"/>
    <property type="molecule type" value="Genomic_DNA"/>
</dbReference>
<dbReference type="PANTHER" id="PTHR42978">
    <property type="entry name" value="QUORUM-QUENCHING LACTONASE YTNP-RELATED-RELATED"/>
    <property type="match status" value="1"/>
</dbReference>
<comment type="similarity">
    <text evidence="1">Belongs to the metallo-beta-lactamase superfamily.</text>
</comment>
<reference evidence="6" key="1">
    <citation type="journal article" date="2005" name="PLoS Biol.">
        <title>New insights into metabolic properties of marine bacteria encoding proteorhodopsins.</title>
        <authorList>
            <person name="Sabehi G."/>
            <person name="Loy A."/>
            <person name="Jung K.H."/>
            <person name="Partha R."/>
            <person name="Spudich J.L."/>
            <person name="Isaacson T."/>
            <person name="Hirschberg J."/>
            <person name="Wagner M."/>
            <person name="Beja O."/>
        </authorList>
    </citation>
    <scope>NUCLEOTIDE SEQUENCE</scope>
</reference>
<proteinExistence type="inferred from homology"/>
<evidence type="ECO:0000256" key="2">
    <source>
        <dbReference type="ARBA" id="ARBA00022723"/>
    </source>
</evidence>
<evidence type="ECO:0000256" key="4">
    <source>
        <dbReference type="ARBA" id="ARBA00022833"/>
    </source>
</evidence>
<dbReference type="InterPro" id="IPR051013">
    <property type="entry name" value="MBL_superfamily_lactonases"/>
</dbReference>
<protein>
    <recommendedName>
        <fullName evidence="5">Metallo-beta-lactamase domain-containing protein</fullName>
    </recommendedName>
</protein>
<evidence type="ECO:0000259" key="5">
    <source>
        <dbReference type="SMART" id="SM00849"/>
    </source>
</evidence>
<dbReference type="Gene3D" id="3.60.15.10">
    <property type="entry name" value="Ribonuclease Z/Hydroxyacylglutathione hydrolase-like"/>
    <property type="match status" value="1"/>
</dbReference>
<feature type="domain" description="Metallo-beta-lactamase" evidence="5">
    <location>
        <begin position="65"/>
        <end position="266"/>
    </location>
</feature>
<organism evidence="6">
    <name type="scientific">Uncultured marine bacterium 66A03</name>
    <dbReference type="NCBI Taxonomy" id="331677"/>
    <lineage>
        <taxon>Bacteria</taxon>
        <taxon>environmental samples</taxon>
    </lineage>
</organism>
<dbReference type="SUPFAM" id="SSF56281">
    <property type="entry name" value="Metallo-hydrolase/oxidoreductase"/>
    <property type="match status" value="1"/>
</dbReference>
<name>Q4PNG7_UNCMB</name>
<dbReference type="Pfam" id="PF00753">
    <property type="entry name" value="Lactamase_B"/>
    <property type="match status" value="1"/>
</dbReference>
<dbReference type="GO" id="GO:0046872">
    <property type="term" value="F:metal ion binding"/>
    <property type="evidence" value="ECO:0007669"/>
    <property type="project" value="UniProtKB-KW"/>
</dbReference>
<dbReference type="CDD" id="cd07720">
    <property type="entry name" value="OPHC2-like_MBL-fold"/>
    <property type="match status" value="1"/>
</dbReference>
<keyword evidence="2" id="KW-0479">Metal-binding</keyword>
<evidence type="ECO:0000313" key="6">
    <source>
        <dbReference type="EMBL" id="AAY68332.1"/>
    </source>
</evidence>
<sequence>MTNLHTNVRPEIYQFNLGKFRITNILDGYFHREDMHPFTATNASAPEIEKIAKQHFLPFPKLEHNFVPTLIETSDALIAFDPGFGKRAPGPSAGWYNRLLEKTGYSPEQVTHVVISHGHPDHIANLTTDGTPTFKNAEIIISRIEFEFWSGDSLIPDFRGPTRKMFQEVVVPLADRCRFVEPDALLVNGITALNAFGHSAGHMAFHVESEGAELMLLSDTIAHFAVSLANLEWQFSMDDNPEMAITTRKRLVEMAASKNAPVIAFHMPFPSVGYIEKTSSGFKWLPATYQMNI</sequence>
<keyword evidence="4" id="KW-0862">Zinc</keyword>
<accession>Q4PNG7</accession>
<dbReference type="PANTHER" id="PTHR42978:SF6">
    <property type="entry name" value="QUORUM-QUENCHING LACTONASE YTNP-RELATED"/>
    <property type="match status" value="1"/>
</dbReference>
<dbReference type="GO" id="GO:0016787">
    <property type="term" value="F:hydrolase activity"/>
    <property type="evidence" value="ECO:0007669"/>
    <property type="project" value="UniProtKB-KW"/>
</dbReference>
<dbReference type="SMART" id="SM00849">
    <property type="entry name" value="Lactamase_B"/>
    <property type="match status" value="1"/>
</dbReference>
<dbReference type="AlphaFoldDB" id="Q4PNG7"/>
<keyword evidence="3" id="KW-0378">Hydrolase</keyword>
<dbReference type="InterPro" id="IPR036866">
    <property type="entry name" value="RibonucZ/Hydroxyglut_hydro"/>
</dbReference>